<evidence type="ECO:0000313" key="1">
    <source>
        <dbReference type="EMBL" id="KAK6542122.1"/>
    </source>
</evidence>
<protein>
    <submittedName>
        <fullName evidence="1">Uncharacterized protein</fullName>
    </submittedName>
</protein>
<dbReference type="AlphaFoldDB" id="A0AAV9XMG1"/>
<reference evidence="1 2" key="1">
    <citation type="submission" date="2019-10" db="EMBL/GenBank/DDBJ databases">
        <authorList>
            <person name="Palmer J.M."/>
        </authorList>
    </citation>
    <scope>NUCLEOTIDE SEQUENCE [LARGE SCALE GENOMIC DNA]</scope>
    <source>
        <strain evidence="1 2">TWF694</strain>
    </source>
</reference>
<evidence type="ECO:0000313" key="2">
    <source>
        <dbReference type="Proteomes" id="UP001365542"/>
    </source>
</evidence>
<dbReference type="Proteomes" id="UP001365542">
    <property type="component" value="Unassembled WGS sequence"/>
</dbReference>
<dbReference type="EMBL" id="JAVHJO010000003">
    <property type="protein sequence ID" value="KAK6542122.1"/>
    <property type="molecule type" value="Genomic_DNA"/>
</dbReference>
<name>A0AAV9XMG1_9PEZI</name>
<comment type="caution">
    <text evidence="1">The sequence shown here is derived from an EMBL/GenBank/DDBJ whole genome shotgun (WGS) entry which is preliminary data.</text>
</comment>
<accession>A0AAV9XMG1</accession>
<keyword evidence="2" id="KW-1185">Reference proteome</keyword>
<organism evidence="1 2">
    <name type="scientific">Orbilia ellipsospora</name>
    <dbReference type="NCBI Taxonomy" id="2528407"/>
    <lineage>
        <taxon>Eukaryota</taxon>
        <taxon>Fungi</taxon>
        <taxon>Dikarya</taxon>
        <taxon>Ascomycota</taxon>
        <taxon>Pezizomycotina</taxon>
        <taxon>Orbiliomycetes</taxon>
        <taxon>Orbiliales</taxon>
        <taxon>Orbiliaceae</taxon>
        <taxon>Orbilia</taxon>
    </lineage>
</organism>
<gene>
    <name evidence="1" type="ORF">TWF694_007889</name>
</gene>
<proteinExistence type="predicted"/>
<sequence length="212" mass="24713">MPVDGIWLYLATDVERTLVPATIAAAYARKPRIRLAPRNPARAAEYLDIVRGYKIVPLPPPPRIGITDLPSRLIYRILDSSGSNGINTLESVMGNLDLGIVQKPIEEWQAFALCASFYFTVAWFCVRWDTKWAWKNGHVREEDNEHILLRKLSLQIPGYCMQEPGDMLTRNDKPACYVRGQEDFRRRERFWVQRWREWAGARGDWNIVYEYI</sequence>